<dbReference type="AlphaFoldDB" id="A0A9W8J0D5"/>
<keyword evidence="2" id="KW-1185">Reference proteome</keyword>
<comment type="caution">
    <text evidence="1">The sequence shown here is derived from an EMBL/GenBank/DDBJ whole genome shotgun (WGS) entry which is preliminary data.</text>
</comment>
<dbReference type="Proteomes" id="UP001140091">
    <property type="component" value="Unassembled WGS sequence"/>
</dbReference>
<evidence type="ECO:0000313" key="2">
    <source>
        <dbReference type="Proteomes" id="UP001140091"/>
    </source>
</evidence>
<evidence type="ECO:0000313" key="1">
    <source>
        <dbReference type="EMBL" id="KAJ2925935.1"/>
    </source>
</evidence>
<feature type="non-terminal residue" evidence="1">
    <location>
        <position position="400"/>
    </location>
</feature>
<sequence length="400" mass="44839">MEEAPAAFRLASSQHLEELEIKNMEASALLETFRARPEWDSMFKKLHRLTIVPPSFRPNLLEMESLLSYVPALRQLDVGQARFTVPEGTQAMKSSTIPYLRRLSGPLSLARHVVPGRPVSDIRSRDDEYDCFMETWTELQAHLYPLCLSAATAEGITTLHLPNSNVAPIWLLSRFVAETFPRLVDLKLPVGMIQDSEDYSKCTKSFCITRTLLDVEGPFEEAEVERMVTDIRDRVEHELVTRFDDPYHQTLDLDYKTRRVRSPALTISTSVSLPKVDVARTLAKRSFGIKLDSTGEPSRHPKDYEEAVIYLAQGWYPLPTGTETLSLSPGFFPSHSDSDIFGPSSTVEQGTCIAVVTALGERYPSLGTITLIGPDGYLCKRIQGISNSTTSWTVRTTPEP</sequence>
<reference evidence="1" key="1">
    <citation type="submission" date="2022-06" db="EMBL/GenBank/DDBJ databases">
        <title>Genome Sequence of Candolleomyces eurysporus.</title>
        <authorList>
            <person name="Buettner E."/>
        </authorList>
    </citation>
    <scope>NUCLEOTIDE SEQUENCE</scope>
    <source>
        <strain evidence="1">VTCC 930004</strain>
    </source>
</reference>
<organism evidence="1 2">
    <name type="scientific">Candolleomyces eurysporus</name>
    <dbReference type="NCBI Taxonomy" id="2828524"/>
    <lineage>
        <taxon>Eukaryota</taxon>
        <taxon>Fungi</taxon>
        <taxon>Dikarya</taxon>
        <taxon>Basidiomycota</taxon>
        <taxon>Agaricomycotina</taxon>
        <taxon>Agaricomycetes</taxon>
        <taxon>Agaricomycetidae</taxon>
        <taxon>Agaricales</taxon>
        <taxon>Agaricineae</taxon>
        <taxon>Psathyrellaceae</taxon>
        <taxon>Candolleomyces</taxon>
    </lineage>
</organism>
<accession>A0A9W8J0D5</accession>
<gene>
    <name evidence="1" type="ORF">H1R20_g11158</name>
</gene>
<dbReference type="EMBL" id="JANBPK010001097">
    <property type="protein sequence ID" value="KAJ2925935.1"/>
    <property type="molecule type" value="Genomic_DNA"/>
</dbReference>
<dbReference type="OrthoDB" id="3040100at2759"/>
<protein>
    <submittedName>
        <fullName evidence="1">Uncharacterized protein</fullName>
    </submittedName>
</protein>
<name>A0A9W8J0D5_9AGAR</name>
<proteinExistence type="predicted"/>